<comment type="subcellular location">
    <subcellularLocation>
        <location evidence="1">Cell inner membrane</location>
        <topology evidence="1">Multi-pass membrane protein</topology>
    </subcellularLocation>
    <subcellularLocation>
        <location evidence="10">Cell membrane</location>
        <topology evidence="10">Multi-pass membrane protein</topology>
    </subcellularLocation>
</comment>
<feature type="transmembrane region" description="Helical" evidence="10">
    <location>
        <begin position="77"/>
        <end position="101"/>
    </location>
</feature>
<dbReference type="CDD" id="cd06261">
    <property type="entry name" value="TM_PBP2"/>
    <property type="match status" value="1"/>
</dbReference>
<dbReference type="InterPro" id="IPR010065">
    <property type="entry name" value="AA_ABC_transptr_permease_3TM"/>
</dbReference>
<keyword evidence="8 10" id="KW-1133">Transmembrane helix</keyword>
<dbReference type="PANTHER" id="PTHR30614">
    <property type="entry name" value="MEMBRANE COMPONENT OF AMINO ACID ABC TRANSPORTER"/>
    <property type="match status" value="1"/>
</dbReference>
<feature type="transmembrane region" description="Helical" evidence="10">
    <location>
        <begin position="20"/>
        <end position="44"/>
    </location>
</feature>
<organism evidence="12 13">
    <name type="scientific">Affinibrenneria salicis</name>
    <dbReference type="NCBI Taxonomy" id="2590031"/>
    <lineage>
        <taxon>Bacteria</taxon>
        <taxon>Pseudomonadati</taxon>
        <taxon>Pseudomonadota</taxon>
        <taxon>Gammaproteobacteria</taxon>
        <taxon>Enterobacterales</taxon>
        <taxon>Pectobacteriaceae</taxon>
        <taxon>Affinibrenneria</taxon>
    </lineage>
</organism>
<evidence type="ECO:0000256" key="7">
    <source>
        <dbReference type="ARBA" id="ARBA00022970"/>
    </source>
</evidence>
<accession>A0A5J5G2I3</accession>
<dbReference type="GO" id="GO:0006865">
    <property type="term" value="P:amino acid transport"/>
    <property type="evidence" value="ECO:0007669"/>
    <property type="project" value="UniProtKB-KW"/>
</dbReference>
<reference evidence="12 13" key="1">
    <citation type="submission" date="2019-09" db="EMBL/GenBank/DDBJ databases">
        <authorList>
            <person name="Li Y."/>
        </authorList>
    </citation>
    <scope>NUCLEOTIDE SEQUENCE [LARGE SCALE GENOMIC DNA]</scope>
    <source>
        <strain evidence="12 13">L3-3HA</strain>
    </source>
</reference>
<evidence type="ECO:0000259" key="11">
    <source>
        <dbReference type="PROSITE" id="PS50928"/>
    </source>
</evidence>
<dbReference type="InterPro" id="IPR035906">
    <property type="entry name" value="MetI-like_sf"/>
</dbReference>
<sequence length="222" mass="24340">MRTTVDYQFDWTVIWQYRGLLLNGLCYTIILSAISLVVSFVLGTLVALGRLFLSAWCAWLCAAATELFRNIPPIVQFFFWYFAVGLDGLTACVVGLSAFTAARVAEIVRSGLMSIPKTQFEAARASGLGMAATLCWILLPQAFIRVIPVLAGEVVNIVKDSSIAMTLGYAELSFQAQEIEANTFRGFESATAATLIYAALGMLVLLTVHGIERRLRRDVRIG</sequence>
<evidence type="ECO:0000256" key="9">
    <source>
        <dbReference type="ARBA" id="ARBA00023136"/>
    </source>
</evidence>
<dbReference type="PANTHER" id="PTHR30614:SF0">
    <property type="entry name" value="L-CYSTINE TRANSPORT SYSTEM PERMEASE PROTEIN TCYL"/>
    <property type="match status" value="1"/>
</dbReference>
<evidence type="ECO:0000313" key="13">
    <source>
        <dbReference type="Proteomes" id="UP000335415"/>
    </source>
</evidence>
<feature type="domain" description="ABC transmembrane type-1" evidence="11">
    <location>
        <begin position="25"/>
        <end position="208"/>
    </location>
</feature>
<dbReference type="InterPro" id="IPR000515">
    <property type="entry name" value="MetI-like"/>
</dbReference>
<keyword evidence="5" id="KW-0997">Cell inner membrane</keyword>
<feature type="transmembrane region" description="Helical" evidence="10">
    <location>
        <begin position="190"/>
        <end position="211"/>
    </location>
</feature>
<feature type="transmembrane region" description="Helical" evidence="10">
    <location>
        <begin position="122"/>
        <end position="139"/>
    </location>
</feature>
<gene>
    <name evidence="12" type="ORF">FJU30_10730</name>
</gene>
<dbReference type="EMBL" id="VYKJ01000004">
    <property type="protein sequence ID" value="KAA9000682.1"/>
    <property type="molecule type" value="Genomic_DNA"/>
</dbReference>
<evidence type="ECO:0000256" key="3">
    <source>
        <dbReference type="ARBA" id="ARBA00022448"/>
    </source>
</evidence>
<evidence type="ECO:0000313" key="12">
    <source>
        <dbReference type="EMBL" id="KAA9000682.1"/>
    </source>
</evidence>
<dbReference type="PROSITE" id="PS50928">
    <property type="entry name" value="ABC_TM1"/>
    <property type="match status" value="1"/>
</dbReference>
<keyword evidence="13" id="KW-1185">Reference proteome</keyword>
<keyword evidence="3 10" id="KW-0813">Transport</keyword>
<dbReference type="GO" id="GO:0022857">
    <property type="term" value="F:transmembrane transporter activity"/>
    <property type="evidence" value="ECO:0007669"/>
    <property type="project" value="InterPro"/>
</dbReference>
<dbReference type="Pfam" id="PF00528">
    <property type="entry name" value="BPD_transp_1"/>
    <property type="match status" value="1"/>
</dbReference>
<dbReference type="NCBIfam" id="TIGR01726">
    <property type="entry name" value="HEQRo_perm_3TM"/>
    <property type="match status" value="1"/>
</dbReference>
<evidence type="ECO:0000256" key="2">
    <source>
        <dbReference type="ARBA" id="ARBA00010072"/>
    </source>
</evidence>
<evidence type="ECO:0000256" key="10">
    <source>
        <dbReference type="RuleBase" id="RU363032"/>
    </source>
</evidence>
<evidence type="ECO:0000256" key="1">
    <source>
        <dbReference type="ARBA" id="ARBA00004429"/>
    </source>
</evidence>
<protein>
    <submittedName>
        <fullName evidence="12">Amino acid ABC transporter permease</fullName>
    </submittedName>
</protein>
<keyword evidence="7" id="KW-0029">Amino-acid transport</keyword>
<comment type="similarity">
    <text evidence="2">Belongs to the binding-protein-dependent transport system permease family. HisMQ subfamily.</text>
</comment>
<dbReference type="InterPro" id="IPR043429">
    <property type="entry name" value="ArtM/GltK/GlnP/TcyL/YhdX-like"/>
</dbReference>
<evidence type="ECO:0000256" key="8">
    <source>
        <dbReference type="ARBA" id="ARBA00022989"/>
    </source>
</evidence>
<proteinExistence type="inferred from homology"/>
<dbReference type="AlphaFoldDB" id="A0A5J5G2I3"/>
<keyword evidence="6 10" id="KW-0812">Transmembrane</keyword>
<evidence type="ECO:0000256" key="5">
    <source>
        <dbReference type="ARBA" id="ARBA00022519"/>
    </source>
</evidence>
<dbReference type="SUPFAM" id="SSF161098">
    <property type="entry name" value="MetI-like"/>
    <property type="match status" value="1"/>
</dbReference>
<name>A0A5J5G2I3_9GAMM</name>
<evidence type="ECO:0000256" key="4">
    <source>
        <dbReference type="ARBA" id="ARBA00022475"/>
    </source>
</evidence>
<dbReference type="Gene3D" id="1.10.3720.10">
    <property type="entry name" value="MetI-like"/>
    <property type="match status" value="1"/>
</dbReference>
<comment type="caution">
    <text evidence="12">The sequence shown here is derived from an EMBL/GenBank/DDBJ whole genome shotgun (WGS) entry which is preliminary data.</text>
</comment>
<dbReference type="OrthoDB" id="6580405at2"/>
<dbReference type="Proteomes" id="UP000335415">
    <property type="component" value="Unassembled WGS sequence"/>
</dbReference>
<keyword evidence="4" id="KW-1003">Cell membrane</keyword>
<keyword evidence="9 10" id="KW-0472">Membrane</keyword>
<evidence type="ECO:0000256" key="6">
    <source>
        <dbReference type="ARBA" id="ARBA00022692"/>
    </source>
</evidence>
<dbReference type="GO" id="GO:0043190">
    <property type="term" value="C:ATP-binding cassette (ABC) transporter complex"/>
    <property type="evidence" value="ECO:0007669"/>
    <property type="project" value="InterPro"/>
</dbReference>